<dbReference type="EMBL" id="JADKNH010000016">
    <property type="protein sequence ID" value="MBF4695476.1"/>
    <property type="molecule type" value="Genomic_DNA"/>
</dbReference>
<protein>
    <submittedName>
        <fullName evidence="1">DUF951 domain-containing protein</fullName>
    </submittedName>
</protein>
<comment type="caution">
    <text evidence="1">The sequence shown here is derived from an EMBL/GenBank/DDBJ whole genome shotgun (WGS) entry which is preliminary data.</text>
</comment>
<organism evidence="1 2">
    <name type="scientific">Fusibacter ferrireducens</name>
    <dbReference type="NCBI Taxonomy" id="2785058"/>
    <lineage>
        <taxon>Bacteria</taxon>
        <taxon>Bacillati</taxon>
        <taxon>Bacillota</taxon>
        <taxon>Clostridia</taxon>
        <taxon>Eubacteriales</taxon>
        <taxon>Eubacteriales Family XII. Incertae Sedis</taxon>
        <taxon>Fusibacter</taxon>
    </lineage>
</organism>
<dbReference type="InterPro" id="IPR009296">
    <property type="entry name" value="DUF951"/>
</dbReference>
<dbReference type="PANTHER" id="PTHR38455:SF1">
    <property type="entry name" value="DUF951 DOMAIN-CONTAINING PROTEIN"/>
    <property type="match status" value="1"/>
</dbReference>
<proteinExistence type="predicted"/>
<evidence type="ECO:0000313" key="2">
    <source>
        <dbReference type="Proteomes" id="UP000614200"/>
    </source>
</evidence>
<dbReference type="PIRSF" id="PIRSF037263">
    <property type="entry name" value="DUF951_bac"/>
    <property type="match status" value="1"/>
</dbReference>
<dbReference type="RefSeq" id="WP_194703715.1">
    <property type="nucleotide sequence ID" value="NZ_JADKNH010000016.1"/>
</dbReference>
<gene>
    <name evidence="1" type="ORF">ISU02_20475</name>
</gene>
<accession>A0ABR9ZZR6</accession>
<dbReference type="PANTHER" id="PTHR38455">
    <property type="entry name" value="HYPOTHETICAL CYTOSOLIC PROTEIN"/>
    <property type="match status" value="1"/>
</dbReference>
<dbReference type="Proteomes" id="UP000614200">
    <property type="component" value="Unassembled WGS sequence"/>
</dbReference>
<dbReference type="Pfam" id="PF06107">
    <property type="entry name" value="DUF951"/>
    <property type="match status" value="1"/>
</dbReference>
<reference evidence="1 2" key="1">
    <citation type="submission" date="2020-11" db="EMBL/GenBank/DDBJ databases">
        <title>Fusibacter basophilias sp. nov.</title>
        <authorList>
            <person name="Qiu D."/>
        </authorList>
    </citation>
    <scope>NUCLEOTIDE SEQUENCE [LARGE SCALE GENOMIC DNA]</scope>
    <source>
        <strain evidence="1 2">Q10-2</strain>
    </source>
</reference>
<evidence type="ECO:0000313" key="1">
    <source>
        <dbReference type="EMBL" id="MBF4695476.1"/>
    </source>
</evidence>
<sequence>MPLKLEAGDEIVTKKTHPCGSNRFIITRVGMDFRIKCSKCEKEIWIPRIKLEKRVKEIYRNGTKVDKENI</sequence>
<name>A0ABR9ZZR6_9FIRM</name>
<keyword evidence="2" id="KW-1185">Reference proteome</keyword>